<gene>
    <name evidence="1" type="ORF">BJY14_002437</name>
</gene>
<keyword evidence="2" id="KW-1185">Reference proteome</keyword>
<sequence length="167" mass="17976">MDWVESGGGPLLAAPASQLARWEGATDGEDDEAPVEAWGDYGRACAVEGYIGLVGIGGGQGLVLGDEPATTTYLPDERLFLRWAAADSEAELLQAARSAVRGVEWEEELSWDVDGAVVLFDSAWPGATPEPGNHLNIDLAPGRYRVRAAYTRDDRTWMILVHLQPAP</sequence>
<evidence type="ECO:0008006" key="3">
    <source>
        <dbReference type="Google" id="ProtNLM"/>
    </source>
</evidence>
<reference evidence="1 2" key="1">
    <citation type="submission" date="2020-07" db="EMBL/GenBank/DDBJ databases">
        <title>Sequencing the genomes of 1000 actinobacteria strains.</title>
        <authorList>
            <person name="Klenk H.-P."/>
        </authorList>
    </citation>
    <scope>NUCLEOTIDE SEQUENCE [LARGE SCALE GENOMIC DNA]</scope>
    <source>
        <strain evidence="1 2">DSM 40398</strain>
    </source>
</reference>
<protein>
    <recommendedName>
        <fullName evidence="3">Immunity protein 21</fullName>
    </recommendedName>
</protein>
<evidence type="ECO:0000313" key="1">
    <source>
        <dbReference type="EMBL" id="NYD46454.1"/>
    </source>
</evidence>
<dbReference type="RefSeq" id="WP_179843708.1">
    <property type="nucleotide sequence ID" value="NZ_JACCBA010000001.1"/>
</dbReference>
<name>A0A7Y9EEX4_9ACTN</name>
<dbReference type="AlphaFoldDB" id="A0A7Y9EEX4"/>
<dbReference type="InterPro" id="IPR028961">
    <property type="entry name" value="Imm21"/>
</dbReference>
<accession>A0A7Y9EEX4</accession>
<dbReference type="Pfam" id="PF15589">
    <property type="entry name" value="Imm21"/>
    <property type="match status" value="1"/>
</dbReference>
<organism evidence="1 2">
    <name type="scientific">Actinomadura luteofluorescens</name>
    <dbReference type="NCBI Taxonomy" id="46163"/>
    <lineage>
        <taxon>Bacteria</taxon>
        <taxon>Bacillati</taxon>
        <taxon>Actinomycetota</taxon>
        <taxon>Actinomycetes</taxon>
        <taxon>Streptosporangiales</taxon>
        <taxon>Thermomonosporaceae</taxon>
        <taxon>Actinomadura</taxon>
    </lineage>
</organism>
<evidence type="ECO:0000313" key="2">
    <source>
        <dbReference type="Proteomes" id="UP000529783"/>
    </source>
</evidence>
<comment type="caution">
    <text evidence="1">The sequence shown here is derived from an EMBL/GenBank/DDBJ whole genome shotgun (WGS) entry which is preliminary data.</text>
</comment>
<dbReference type="EMBL" id="JACCBA010000001">
    <property type="protein sequence ID" value="NYD46454.1"/>
    <property type="molecule type" value="Genomic_DNA"/>
</dbReference>
<proteinExistence type="predicted"/>
<dbReference type="Proteomes" id="UP000529783">
    <property type="component" value="Unassembled WGS sequence"/>
</dbReference>